<evidence type="ECO:0000256" key="1">
    <source>
        <dbReference type="SAM" id="SignalP"/>
    </source>
</evidence>
<feature type="chain" id="PRO_5015459064" evidence="1">
    <location>
        <begin position="20"/>
        <end position="388"/>
    </location>
</feature>
<feature type="signal peptide" evidence="1">
    <location>
        <begin position="1"/>
        <end position="19"/>
    </location>
</feature>
<organism evidence="2 3">
    <name type="scientific">Candidatus Sulfotelmatobacter kueseliae</name>
    <dbReference type="NCBI Taxonomy" id="2042962"/>
    <lineage>
        <taxon>Bacteria</taxon>
        <taxon>Pseudomonadati</taxon>
        <taxon>Acidobacteriota</taxon>
        <taxon>Terriglobia</taxon>
        <taxon>Terriglobales</taxon>
        <taxon>Candidatus Korobacteraceae</taxon>
        <taxon>Candidatus Sulfotelmatobacter</taxon>
    </lineage>
</organism>
<dbReference type="Proteomes" id="UP000238701">
    <property type="component" value="Unassembled WGS sequence"/>
</dbReference>
<evidence type="ECO:0000313" key="2">
    <source>
        <dbReference type="EMBL" id="SPF45141.1"/>
    </source>
</evidence>
<dbReference type="EMBL" id="OMOD01000151">
    <property type="protein sequence ID" value="SPF45141.1"/>
    <property type="molecule type" value="Genomic_DNA"/>
</dbReference>
<dbReference type="AlphaFoldDB" id="A0A2U3KZQ1"/>
<gene>
    <name evidence="2" type="ORF">SBA1_560009</name>
</gene>
<sequence length="388" mass="42941">MRGRIYLVLGLLLWTSAEAQTRTPNATKTPPSAPLPVFEITLSKDPDYQALPWAWTTQPEAVETDCAGDGNVYVSVGGGNYAPVGLAALTPNGVVSFVNEKITDVPHPFYKFGAVNPSIWGSGVAFEVQGMDDAKVEITTWTDEEGRVQTEEDATNAVAGSYIARFDKDGTYKHAIAIDDLPFRIEKFATFDSGNVIAQGLDRKQVPQIALLDSSAKFLRYLDLRKDISTSQDVAGDDQNCTGCTAMVDEVVAFSYFTPWQGKVLLWRRYTSIPRIYEIQESGQARVVNIKAPEGYDIGSPIRTDHNWFVSFNKSDAKGNRPDAFDLLLEINPQTGKPLGEYRMKPPDKMPETVISCFFDGEFWGVRQDAKEQKLEVVRGTAAPYRGK</sequence>
<reference evidence="3" key="1">
    <citation type="submission" date="2018-02" db="EMBL/GenBank/DDBJ databases">
        <authorList>
            <person name="Hausmann B."/>
        </authorList>
    </citation>
    <scope>NUCLEOTIDE SEQUENCE [LARGE SCALE GENOMIC DNA]</scope>
    <source>
        <strain evidence="3">Peat soil MAG SbA1</strain>
    </source>
</reference>
<keyword evidence="1" id="KW-0732">Signal</keyword>
<accession>A0A2U3KZQ1</accession>
<protein>
    <submittedName>
        <fullName evidence="2">Uncharacterized protein</fullName>
    </submittedName>
</protein>
<proteinExistence type="predicted"/>
<name>A0A2U3KZQ1_9BACT</name>
<evidence type="ECO:0000313" key="3">
    <source>
        <dbReference type="Proteomes" id="UP000238701"/>
    </source>
</evidence>